<evidence type="ECO:0000259" key="9">
    <source>
        <dbReference type="Pfam" id="PF03151"/>
    </source>
</evidence>
<evidence type="ECO:0000256" key="7">
    <source>
        <dbReference type="ARBA" id="ARBA00023136"/>
    </source>
</evidence>
<reference evidence="10" key="1">
    <citation type="journal article" date="2020" name="Stud. Mycol.">
        <title>101 Dothideomycetes genomes: a test case for predicting lifestyles and emergence of pathogens.</title>
        <authorList>
            <person name="Haridas S."/>
            <person name="Albert R."/>
            <person name="Binder M."/>
            <person name="Bloem J."/>
            <person name="Labutti K."/>
            <person name="Salamov A."/>
            <person name="Andreopoulos B."/>
            <person name="Baker S."/>
            <person name="Barry K."/>
            <person name="Bills G."/>
            <person name="Bluhm B."/>
            <person name="Cannon C."/>
            <person name="Castanera R."/>
            <person name="Culley D."/>
            <person name="Daum C."/>
            <person name="Ezra D."/>
            <person name="Gonzalez J."/>
            <person name="Henrissat B."/>
            <person name="Kuo A."/>
            <person name="Liang C."/>
            <person name="Lipzen A."/>
            <person name="Lutzoni F."/>
            <person name="Magnuson J."/>
            <person name="Mondo S."/>
            <person name="Nolan M."/>
            <person name="Ohm R."/>
            <person name="Pangilinan J."/>
            <person name="Park H.-J."/>
            <person name="Ramirez L."/>
            <person name="Alfaro M."/>
            <person name="Sun H."/>
            <person name="Tritt A."/>
            <person name="Yoshinaga Y."/>
            <person name="Zwiers L.-H."/>
            <person name="Turgeon B."/>
            <person name="Goodwin S."/>
            <person name="Spatafora J."/>
            <person name="Crous P."/>
            <person name="Grigoriev I."/>
        </authorList>
    </citation>
    <scope>NUCLEOTIDE SEQUENCE</scope>
    <source>
        <strain evidence="10">CBS 260.36</strain>
    </source>
</reference>
<accession>A0A9P4IS18</accession>
<feature type="transmembrane region" description="Helical" evidence="8">
    <location>
        <begin position="210"/>
        <end position="234"/>
    </location>
</feature>
<dbReference type="EMBL" id="ML996092">
    <property type="protein sequence ID" value="KAF2148651.1"/>
    <property type="molecule type" value="Genomic_DNA"/>
</dbReference>
<feature type="transmembrane region" description="Helical" evidence="8">
    <location>
        <begin position="61"/>
        <end position="85"/>
    </location>
</feature>
<name>A0A9P4IS18_9PEZI</name>
<evidence type="ECO:0000256" key="5">
    <source>
        <dbReference type="ARBA" id="ARBA00022692"/>
    </source>
</evidence>
<evidence type="ECO:0000256" key="4">
    <source>
        <dbReference type="ARBA" id="ARBA00011182"/>
    </source>
</evidence>
<dbReference type="AlphaFoldDB" id="A0A9P4IS18"/>
<dbReference type="InterPro" id="IPR050186">
    <property type="entry name" value="TPT_transporter"/>
</dbReference>
<evidence type="ECO:0000256" key="2">
    <source>
        <dbReference type="ARBA" id="ARBA00004477"/>
    </source>
</evidence>
<evidence type="ECO:0000256" key="8">
    <source>
        <dbReference type="SAM" id="Phobius"/>
    </source>
</evidence>
<keyword evidence="5 8" id="KW-0812">Transmembrane</keyword>
<evidence type="ECO:0000256" key="3">
    <source>
        <dbReference type="ARBA" id="ARBA00010425"/>
    </source>
</evidence>
<dbReference type="PANTHER" id="PTHR11132">
    <property type="entry name" value="SOLUTE CARRIER FAMILY 35"/>
    <property type="match status" value="1"/>
</dbReference>
<dbReference type="Pfam" id="PF03151">
    <property type="entry name" value="TPT"/>
    <property type="match status" value="1"/>
</dbReference>
<dbReference type="GO" id="GO:0005789">
    <property type="term" value="C:endoplasmic reticulum membrane"/>
    <property type="evidence" value="ECO:0007669"/>
    <property type="project" value="UniProtKB-SubCell"/>
</dbReference>
<feature type="transmembrane region" description="Helical" evidence="8">
    <location>
        <begin position="142"/>
        <end position="162"/>
    </location>
</feature>
<dbReference type="InterPro" id="IPR004853">
    <property type="entry name" value="Sugar_P_trans_dom"/>
</dbReference>
<feature type="domain" description="Sugar phosphate transporter" evidence="9">
    <location>
        <begin position="5"/>
        <end position="283"/>
    </location>
</feature>
<keyword evidence="6 8" id="KW-1133">Transmembrane helix</keyword>
<keyword evidence="7 8" id="KW-0472">Membrane</keyword>
<comment type="subunit">
    <text evidence="4">Homooligomer.</text>
</comment>
<feature type="transmembrane region" description="Helical" evidence="8">
    <location>
        <begin position="21"/>
        <end position="41"/>
    </location>
</feature>
<comment type="similarity">
    <text evidence="3">Belongs to the TPT transporter family. SLC35D subfamily.</text>
</comment>
<protein>
    <submittedName>
        <fullName evidence="10">TPT-domain-containing protein</fullName>
    </submittedName>
</protein>
<evidence type="ECO:0000256" key="6">
    <source>
        <dbReference type="ARBA" id="ARBA00022989"/>
    </source>
</evidence>
<feature type="transmembrane region" description="Helical" evidence="8">
    <location>
        <begin position="241"/>
        <end position="262"/>
    </location>
</feature>
<evidence type="ECO:0000256" key="1">
    <source>
        <dbReference type="ARBA" id="ARBA00003420"/>
    </source>
</evidence>
<feature type="transmembrane region" description="Helical" evidence="8">
    <location>
        <begin position="117"/>
        <end position="136"/>
    </location>
</feature>
<comment type="function">
    <text evidence="1">Involved in the import of GDP-mannose from the cytoplasm into the Golgi lumen.</text>
</comment>
<sequence>MICMSCGIIVYNKWIFHTLEFAFPITLTAWHLAFATVCTQLMARTTSVLDTRKDSPMTPSLYCRTILPISGLVVLSMVCGNAVYLYLTVSFIQMLKAATPVVVLLASWAFGLREVNYCALFNIIIIAFGVVIASFGETSFNLVGILLQVGGIVSEALKLVLVQKLLTPNKNKKMDALVLLYYYAPSCAAMIAGLAFVIEGPRLTLQHVFHVGWPVFLSNAILAFLMNVIVVVAIDKTSGLAVTLSGIVKMVLLIISSMVIFGDSISPVQIIGSVISIIALIIYQFDLTTNSLQKWRNRERTDIPVWYNEKEEKLPKRHQRQTNGLPQFND</sequence>
<dbReference type="Proteomes" id="UP000799439">
    <property type="component" value="Unassembled WGS sequence"/>
</dbReference>
<dbReference type="OrthoDB" id="6418713at2759"/>
<organism evidence="10 11">
    <name type="scientific">Myriangium duriaei CBS 260.36</name>
    <dbReference type="NCBI Taxonomy" id="1168546"/>
    <lineage>
        <taxon>Eukaryota</taxon>
        <taxon>Fungi</taxon>
        <taxon>Dikarya</taxon>
        <taxon>Ascomycota</taxon>
        <taxon>Pezizomycotina</taxon>
        <taxon>Dothideomycetes</taxon>
        <taxon>Dothideomycetidae</taxon>
        <taxon>Myriangiales</taxon>
        <taxon>Myriangiaceae</taxon>
        <taxon>Myriangium</taxon>
    </lineage>
</organism>
<gene>
    <name evidence="10" type="ORF">K461DRAFT_261377</name>
</gene>
<comment type="caution">
    <text evidence="10">The sequence shown here is derived from an EMBL/GenBank/DDBJ whole genome shotgun (WGS) entry which is preliminary data.</text>
</comment>
<comment type="subcellular location">
    <subcellularLocation>
        <location evidence="2">Endoplasmic reticulum membrane</location>
        <topology evidence="2">Multi-pass membrane protein</topology>
    </subcellularLocation>
</comment>
<evidence type="ECO:0000313" key="10">
    <source>
        <dbReference type="EMBL" id="KAF2148651.1"/>
    </source>
</evidence>
<keyword evidence="11" id="KW-1185">Reference proteome</keyword>
<feature type="transmembrane region" description="Helical" evidence="8">
    <location>
        <begin position="268"/>
        <end position="288"/>
    </location>
</feature>
<proteinExistence type="inferred from homology"/>
<feature type="transmembrane region" description="Helical" evidence="8">
    <location>
        <begin position="174"/>
        <end position="198"/>
    </location>
</feature>
<evidence type="ECO:0000313" key="11">
    <source>
        <dbReference type="Proteomes" id="UP000799439"/>
    </source>
</evidence>